<keyword evidence="2" id="KW-1185">Reference proteome</keyword>
<dbReference type="GeneID" id="42776942"/>
<dbReference type="OrthoDB" id="1809893at2"/>
<evidence type="ECO:0000313" key="2">
    <source>
        <dbReference type="Proteomes" id="UP000092714"/>
    </source>
</evidence>
<sequence>MNKKNIIQYITGIKENENEGLDIVDAIEDAKAELEAARSTFDNVQDSKLIELAIYAEEVALKRYEYLLSLAKERDIRVSNEYILDRCIRMAE</sequence>
<reference evidence="1 2" key="1">
    <citation type="submission" date="2016-06" db="EMBL/GenBank/DDBJ databases">
        <authorList>
            <person name="Kjaerup R.B."/>
            <person name="Dalgaard T.S."/>
            <person name="Juul-Madsen H.R."/>
        </authorList>
    </citation>
    <scope>NUCLEOTIDE SEQUENCE [LARGE SCALE GENOMIC DNA]</scope>
    <source>
        <strain evidence="1 2">373-A1</strain>
    </source>
</reference>
<dbReference type="InterPro" id="IPR019644">
    <property type="entry name" value="DUF2508"/>
</dbReference>
<dbReference type="Proteomes" id="UP000092714">
    <property type="component" value="Unassembled WGS sequence"/>
</dbReference>
<proteinExistence type="predicted"/>
<dbReference type="AlphaFoldDB" id="A0A174HHC4"/>
<dbReference type="eggNOG" id="ENOG5030GTZ">
    <property type="taxonomic scope" value="Bacteria"/>
</dbReference>
<protein>
    <recommendedName>
        <fullName evidence="3">DUF2508 domain-containing protein</fullName>
    </recommendedName>
</protein>
<evidence type="ECO:0008006" key="3">
    <source>
        <dbReference type="Google" id="ProtNLM"/>
    </source>
</evidence>
<organism evidence="1 2">
    <name type="scientific">Clostridium paraputrificum</name>
    <dbReference type="NCBI Taxonomy" id="29363"/>
    <lineage>
        <taxon>Bacteria</taxon>
        <taxon>Bacillati</taxon>
        <taxon>Bacillota</taxon>
        <taxon>Clostridia</taxon>
        <taxon>Eubacteriales</taxon>
        <taxon>Clostridiaceae</taxon>
        <taxon>Clostridium</taxon>
    </lineage>
</organism>
<evidence type="ECO:0000313" key="1">
    <source>
        <dbReference type="EMBL" id="OBY09664.1"/>
    </source>
</evidence>
<dbReference type="Pfam" id="PF10704">
    <property type="entry name" value="DUF2508"/>
    <property type="match status" value="1"/>
</dbReference>
<dbReference type="EMBL" id="MAPZ01000028">
    <property type="protein sequence ID" value="OBY09664.1"/>
    <property type="molecule type" value="Genomic_DNA"/>
</dbReference>
<dbReference type="RefSeq" id="WP_027099108.1">
    <property type="nucleotide sequence ID" value="NZ_CABHIH010000007.1"/>
</dbReference>
<comment type="caution">
    <text evidence="1">The sequence shown here is derived from an EMBL/GenBank/DDBJ whole genome shotgun (WGS) entry which is preliminary data.</text>
</comment>
<name>A0A174HHC4_9CLOT</name>
<gene>
    <name evidence="1" type="ORF">CP373A1_15130</name>
</gene>
<accession>A0A174HHC4</accession>